<accession>A0A0F9A6U3</accession>
<dbReference type="InterPro" id="IPR030934">
    <property type="entry name" value="Intein_C"/>
</dbReference>
<dbReference type="Gene3D" id="3.10.28.10">
    <property type="entry name" value="Homing endonucleases"/>
    <property type="match status" value="1"/>
</dbReference>
<dbReference type="InterPro" id="IPR036844">
    <property type="entry name" value="Hint_dom_sf"/>
</dbReference>
<comment type="caution">
    <text evidence="4">The sequence shown here is derived from an EMBL/GenBank/DDBJ whole genome shotgun (WGS) entry which is preliminary data.</text>
</comment>
<dbReference type="EMBL" id="LAZR01059401">
    <property type="protein sequence ID" value="KKK67866.1"/>
    <property type="molecule type" value="Genomic_DNA"/>
</dbReference>
<protein>
    <recommendedName>
        <fullName evidence="3">DOD-type homing endonuclease domain-containing protein</fullName>
    </recommendedName>
</protein>
<dbReference type="PRINTS" id="PR00379">
    <property type="entry name" value="INTEIN"/>
</dbReference>
<dbReference type="SUPFAM" id="SSF55608">
    <property type="entry name" value="Homing endonucleases"/>
    <property type="match status" value="1"/>
</dbReference>
<dbReference type="Pfam" id="PF14528">
    <property type="entry name" value="LAGLIDADG_3"/>
    <property type="match status" value="1"/>
</dbReference>
<dbReference type="InterPro" id="IPR004042">
    <property type="entry name" value="Intein_endonuc_central"/>
</dbReference>
<name>A0A0F9A6U3_9ZZZZ</name>
<feature type="non-terminal residue" evidence="4">
    <location>
        <position position="375"/>
    </location>
</feature>
<evidence type="ECO:0000313" key="4">
    <source>
        <dbReference type="EMBL" id="KKK67866.1"/>
    </source>
</evidence>
<organism evidence="4">
    <name type="scientific">marine sediment metagenome</name>
    <dbReference type="NCBI Taxonomy" id="412755"/>
    <lineage>
        <taxon>unclassified sequences</taxon>
        <taxon>metagenomes</taxon>
        <taxon>ecological metagenomes</taxon>
    </lineage>
</organism>
<gene>
    <name evidence="4" type="ORF">LCGC14_2949790</name>
</gene>
<sequence length="375" mass="41420">VSKLVGIGIKCSITCADEEELKDINACAAEMGFAVRHGSRYEYLLSQGSRDWLRQTGIAGHKSETKSVPDFVFLGSDGQIARFLGAYFACDGTVQANAIRNRKGCTLEFYSVSKNLLLGVQSLLSRLSIHSMLRVKRGRYLGRPHYSWRLIISRREDAIRFRNEIPVKHSKAGILAHVGTYKHTFRGRYMDDEIVAIEPHGDARCRCLTIDEDETFLANDFVVHNSDLTSRRWPCWHLGRNPDHEIMLISHNDSLATRFSRAARACFRATAPALFDVDIAKDSASVKAWDVGDRSGAFQASGISGDLVGHGGDDAHCRSDCLQVITGRQVDDLDPVAAQYQVPAGRLVAVASVVAHDNAELRLVSRASLDDFSGL</sequence>
<keyword evidence="1" id="KW-0068">Autocatalytic cleavage</keyword>
<dbReference type="SUPFAM" id="SSF51294">
    <property type="entry name" value="Hedgehog/intein (Hint) domain"/>
    <property type="match status" value="1"/>
</dbReference>
<dbReference type="AlphaFoldDB" id="A0A0F9A6U3"/>
<dbReference type="PROSITE" id="PS50819">
    <property type="entry name" value="INTEIN_ENDONUCLEASE"/>
    <property type="match status" value="1"/>
</dbReference>
<dbReference type="InterPro" id="IPR006142">
    <property type="entry name" value="INTEIN"/>
</dbReference>
<feature type="non-terminal residue" evidence="4">
    <location>
        <position position="1"/>
    </location>
</feature>
<dbReference type="InterPro" id="IPR004860">
    <property type="entry name" value="LAGLIDADG_dom"/>
</dbReference>
<dbReference type="GO" id="GO:0004519">
    <property type="term" value="F:endonuclease activity"/>
    <property type="evidence" value="ECO:0007669"/>
    <property type="project" value="InterPro"/>
</dbReference>
<evidence type="ECO:0000259" key="3">
    <source>
        <dbReference type="PROSITE" id="PS50819"/>
    </source>
</evidence>
<reference evidence="4" key="1">
    <citation type="journal article" date="2015" name="Nature">
        <title>Complex archaea that bridge the gap between prokaryotes and eukaryotes.</title>
        <authorList>
            <person name="Spang A."/>
            <person name="Saw J.H."/>
            <person name="Jorgensen S.L."/>
            <person name="Zaremba-Niedzwiedzka K."/>
            <person name="Martijn J."/>
            <person name="Lind A.E."/>
            <person name="van Eijk R."/>
            <person name="Schleper C."/>
            <person name="Guy L."/>
            <person name="Ettema T.J."/>
        </authorList>
    </citation>
    <scope>NUCLEOTIDE SEQUENCE</scope>
</reference>
<feature type="domain" description="DOD-type homing endonuclease" evidence="3">
    <location>
        <begin position="40"/>
        <end position="129"/>
    </location>
</feature>
<keyword evidence="2" id="KW-0651">Protein splicing</keyword>
<dbReference type="NCBIfam" id="TIGR01443">
    <property type="entry name" value="intein_Cterm"/>
    <property type="match status" value="1"/>
</dbReference>
<proteinExistence type="predicted"/>
<dbReference type="GO" id="GO:0016539">
    <property type="term" value="P:intein-mediated protein splicing"/>
    <property type="evidence" value="ECO:0007669"/>
    <property type="project" value="InterPro"/>
</dbReference>
<evidence type="ECO:0000256" key="2">
    <source>
        <dbReference type="ARBA" id="ARBA00023000"/>
    </source>
</evidence>
<dbReference type="InterPro" id="IPR027434">
    <property type="entry name" value="Homing_endonucl"/>
</dbReference>
<evidence type="ECO:0000256" key="1">
    <source>
        <dbReference type="ARBA" id="ARBA00022813"/>
    </source>
</evidence>